<comment type="subcellular location">
    <subcellularLocation>
        <location evidence="1">Nucleus</location>
    </subcellularLocation>
</comment>
<accession>A0AAN7GBV8</accession>
<dbReference type="GO" id="GO:0005634">
    <property type="term" value="C:nucleus"/>
    <property type="evidence" value="ECO:0007669"/>
    <property type="project" value="UniProtKB-SubCell"/>
</dbReference>
<feature type="region of interest" description="VHIID" evidence="5">
    <location>
        <begin position="467"/>
        <end position="532"/>
    </location>
</feature>
<reference evidence="7 8" key="1">
    <citation type="journal article" date="2023" name="G3 (Bethesda)">
        <title>A haplotype-resolved chromosome-scale genome for Quercus rubra L. provides insights into the genetics of adaptive traits for red oak species.</title>
        <authorList>
            <person name="Kapoor B."/>
            <person name="Jenkins J."/>
            <person name="Schmutz J."/>
            <person name="Zhebentyayeva T."/>
            <person name="Kuelheim C."/>
            <person name="Coggeshall M."/>
            <person name="Heim C."/>
            <person name="Lasky J.R."/>
            <person name="Leites L."/>
            <person name="Islam-Faridi N."/>
            <person name="Romero-Severson J."/>
            <person name="DeLeo V.L."/>
            <person name="Lucas S.M."/>
            <person name="Lazic D."/>
            <person name="Gailing O."/>
            <person name="Carlson J."/>
            <person name="Staton M."/>
        </authorList>
    </citation>
    <scope>NUCLEOTIDE SEQUENCE [LARGE SCALE GENOMIC DNA]</scope>
    <source>
        <strain evidence="7">Pseudo-F2</strain>
    </source>
</reference>
<feature type="region of interest" description="Disordered" evidence="6">
    <location>
        <begin position="359"/>
        <end position="382"/>
    </location>
</feature>
<evidence type="ECO:0000256" key="5">
    <source>
        <dbReference type="PROSITE-ProRule" id="PRU01191"/>
    </source>
</evidence>
<gene>
    <name evidence="7" type="ORF">RGQ29_000652</name>
</gene>
<feature type="short sequence motif" description="VHIID" evidence="5">
    <location>
        <begin position="498"/>
        <end position="502"/>
    </location>
</feature>
<sequence length="763" mass="86071">MDPQQPQFFGSINGFKFDMESLFLNSDQYPVVENGIIFNSPTLGPSFIDNPVFSPDPSPGNSAQSSLEGDSPTDDSDFSDSVLKYISQVLMEEEMESKPCMFHDPLALQAREKSLYEVIGGNAGKYPTSPDQHPLYIDQNVESPDDSFLSGFSDHSSNSSSSFGNSNLNDFQWNHADFGEYKPSLLKNPLPTDFVFQSTAKSSPPSSFNFPNSLTSDGNGLLGSSVNELLVQNFLSNTESVLQFQRGVEEANKFLPKENQLTVDLEKNTFSPVLNKKAPEVLVKLEIDEREHSPSRLRGRKNHEREDTDLEDGRSSKQSAVYPDESEISEMFDKVLLCGGAKREPSVCNFDESLQNGENKNLLQNGQSNVSSGAKTRARKQSNKKDVVDLRTLLLLCAQAISSDDRRTAFEVLKQVRQHSSPFGDGLQRLAHYFADSIEARLTGTGTQIYTALAPKKTSAADMLKAYQAYVSACPFTKLAIIFANHMILRASENAATLHVIDFGILYGFQWPALIHCLSRRPGGPPKLRITGIELPQRGFRPAERVQQTGRRLAKYCERFNVPFEYNAIAQKWETIQVKDLKINRDEVLAVNCLNRCKNLLDETVVVNNPRDAVLNLIRKINPNIFVHAIVNGYYNAPFFVTRFREALFHFSSLFDMLDTNIACEDPMRLMFEKEFFGREAINVIACEGLERVERPETYKQWQVRKMRAGFRQLPMDREIMKKLRAKLKGGYHNDFVVDVDGHWMLQGWKGRILYASSCWIPA</sequence>
<comment type="caution">
    <text evidence="5">Lacks conserved residue(s) required for the propagation of feature annotation.</text>
</comment>
<dbReference type="PROSITE" id="PS50985">
    <property type="entry name" value="GRAS"/>
    <property type="match status" value="1"/>
</dbReference>
<feature type="region of interest" description="Disordered" evidence="6">
    <location>
        <begin position="48"/>
        <end position="79"/>
    </location>
</feature>
<evidence type="ECO:0000256" key="6">
    <source>
        <dbReference type="SAM" id="MobiDB-lite"/>
    </source>
</evidence>
<evidence type="ECO:0000313" key="7">
    <source>
        <dbReference type="EMBL" id="KAK4606511.1"/>
    </source>
</evidence>
<feature type="region of interest" description="Leucine repeat II (LRII)" evidence="5">
    <location>
        <begin position="548"/>
        <end position="580"/>
    </location>
</feature>
<dbReference type="PANTHER" id="PTHR31636">
    <property type="entry name" value="OSJNBA0084A10.13 PROTEIN-RELATED"/>
    <property type="match status" value="1"/>
</dbReference>
<comment type="similarity">
    <text evidence="5">Belongs to the GRAS family.</text>
</comment>
<keyword evidence="2" id="KW-0805">Transcription regulation</keyword>
<keyword evidence="4" id="KW-0539">Nucleus</keyword>
<dbReference type="SMR" id="A0AAN7GBV8"/>
<proteinExistence type="inferred from homology"/>
<organism evidence="7 8">
    <name type="scientific">Quercus rubra</name>
    <name type="common">Northern red oak</name>
    <name type="synonym">Quercus borealis</name>
    <dbReference type="NCBI Taxonomy" id="3512"/>
    <lineage>
        <taxon>Eukaryota</taxon>
        <taxon>Viridiplantae</taxon>
        <taxon>Streptophyta</taxon>
        <taxon>Embryophyta</taxon>
        <taxon>Tracheophyta</taxon>
        <taxon>Spermatophyta</taxon>
        <taxon>Magnoliopsida</taxon>
        <taxon>eudicotyledons</taxon>
        <taxon>Gunneridae</taxon>
        <taxon>Pentapetalae</taxon>
        <taxon>rosids</taxon>
        <taxon>fabids</taxon>
        <taxon>Fagales</taxon>
        <taxon>Fagaceae</taxon>
        <taxon>Quercus</taxon>
    </lineage>
</organism>
<feature type="compositionally biased region" description="Polar residues" evidence="6">
    <location>
        <begin position="59"/>
        <end position="68"/>
    </location>
</feature>
<comment type="caution">
    <text evidence="7">The sequence shown here is derived from an EMBL/GenBank/DDBJ whole genome shotgun (WGS) entry which is preliminary data.</text>
</comment>
<evidence type="ECO:0000256" key="4">
    <source>
        <dbReference type="ARBA" id="ARBA00023242"/>
    </source>
</evidence>
<evidence type="ECO:0000313" key="8">
    <source>
        <dbReference type="Proteomes" id="UP001324115"/>
    </source>
</evidence>
<dbReference type="AlphaFoldDB" id="A0AAN7GBV8"/>
<dbReference type="EMBL" id="JAXUIC010000001">
    <property type="protein sequence ID" value="KAK4606511.1"/>
    <property type="molecule type" value="Genomic_DNA"/>
</dbReference>
<dbReference type="Proteomes" id="UP001324115">
    <property type="component" value="Unassembled WGS sequence"/>
</dbReference>
<feature type="region of interest" description="SAW" evidence="5">
    <location>
        <begin position="686"/>
        <end position="761"/>
    </location>
</feature>
<name>A0AAN7GBV8_QUERU</name>
<evidence type="ECO:0008006" key="9">
    <source>
        <dbReference type="Google" id="ProtNLM"/>
    </source>
</evidence>
<feature type="region of interest" description="Disordered" evidence="6">
    <location>
        <begin position="291"/>
        <end position="323"/>
    </location>
</feature>
<evidence type="ECO:0000256" key="2">
    <source>
        <dbReference type="ARBA" id="ARBA00023015"/>
    </source>
</evidence>
<evidence type="ECO:0000256" key="3">
    <source>
        <dbReference type="ARBA" id="ARBA00023163"/>
    </source>
</evidence>
<feature type="compositionally biased region" description="Basic and acidic residues" evidence="6">
    <location>
        <begin position="303"/>
        <end position="315"/>
    </location>
</feature>
<keyword evidence="8" id="KW-1185">Reference proteome</keyword>
<feature type="region of interest" description="Leucine repeat I (LRI)" evidence="5">
    <location>
        <begin position="388"/>
        <end position="448"/>
    </location>
</feature>
<protein>
    <recommendedName>
        <fullName evidence="9">Scarecrow-like protein 14</fullName>
    </recommendedName>
</protein>
<dbReference type="InterPro" id="IPR005202">
    <property type="entry name" value="TF_GRAS"/>
</dbReference>
<keyword evidence="3" id="KW-0804">Transcription</keyword>
<feature type="compositionally biased region" description="Polar residues" evidence="6">
    <location>
        <begin position="359"/>
        <end position="374"/>
    </location>
</feature>
<evidence type="ECO:0000256" key="1">
    <source>
        <dbReference type="ARBA" id="ARBA00004123"/>
    </source>
</evidence>
<dbReference type="Pfam" id="PF03514">
    <property type="entry name" value="GRAS"/>
    <property type="match status" value="1"/>
</dbReference>